<reference evidence="1 2" key="1">
    <citation type="submission" date="2023-08" db="EMBL/GenBank/DDBJ databases">
        <title>A Necator americanus chromosomal reference genome.</title>
        <authorList>
            <person name="Ilik V."/>
            <person name="Petrzelkova K.J."/>
            <person name="Pardy F."/>
            <person name="Fuh T."/>
            <person name="Niatou-Singa F.S."/>
            <person name="Gouil Q."/>
            <person name="Baker L."/>
            <person name="Ritchie M.E."/>
            <person name="Jex A.R."/>
            <person name="Gazzola D."/>
            <person name="Li H."/>
            <person name="Toshio Fujiwara R."/>
            <person name="Zhan B."/>
            <person name="Aroian R.V."/>
            <person name="Pafco B."/>
            <person name="Schwarz E.M."/>
        </authorList>
    </citation>
    <scope>NUCLEOTIDE SEQUENCE [LARGE SCALE GENOMIC DNA]</scope>
    <source>
        <strain evidence="1 2">Aroian</strain>
        <tissue evidence="1">Whole animal</tissue>
    </source>
</reference>
<protein>
    <submittedName>
        <fullName evidence="1">Uncharacterized protein</fullName>
    </submittedName>
</protein>
<evidence type="ECO:0000313" key="2">
    <source>
        <dbReference type="Proteomes" id="UP001303046"/>
    </source>
</evidence>
<sequence length="91" mass="10394">MYVAKLVKCSALAARRHGNYGNNIRSRLFGHSLVQCIPVAFRLHSCSTNPNSLHLPTAPPYPSIYPEAREYPQNPHFQQQNLYPKLSDTHY</sequence>
<accession>A0ABR1DL87</accession>
<comment type="caution">
    <text evidence="1">The sequence shown here is derived from an EMBL/GenBank/DDBJ whole genome shotgun (WGS) entry which is preliminary data.</text>
</comment>
<dbReference type="EMBL" id="JAVFWL010000004">
    <property type="protein sequence ID" value="KAK6750735.1"/>
    <property type="molecule type" value="Genomic_DNA"/>
</dbReference>
<evidence type="ECO:0000313" key="1">
    <source>
        <dbReference type="EMBL" id="KAK6750735.1"/>
    </source>
</evidence>
<dbReference type="Proteomes" id="UP001303046">
    <property type="component" value="Unassembled WGS sequence"/>
</dbReference>
<keyword evidence="2" id="KW-1185">Reference proteome</keyword>
<name>A0ABR1DL87_NECAM</name>
<gene>
    <name evidence="1" type="primary">Necator_chrIV.g15900</name>
    <name evidence="1" type="ORF">RB195_002605</name>
</gene>
<organism evidence="1 2">
    <name type="scientific">Necator americanus</name>
    <name type="common">Human hookworm</name>
    <dbReference type="NCBI Taxonomy" id="51031"/>
    <lineage>
        <taxon>Eukaryota</taxon>
        <taxon>Metazoa</taxon>
        <taxon>Ecdysozoa</taxon>
        <taxon>Nematoda</taxon>
        <taxon>Chromadorea</taxon>
        <taxon>Rhabditida</taxon>
        <taxon>Rhabditina</taxon>
        <taxon>Rhabditomorpha</taxon>
        <taxon>Strongyloidea</taxon>
        <taxon>Ancylostomatidae</taxon>
        <taxon>Bunostominae</taxon>
        <taxon>Necator</taxon>
    </lineage>
</organism>
<proteinExistence type="predicted"/>